<comment type="caution">
    <text evidence="2">The sequence shown here is derived from an EMBL/GenBank/DDBJ whole genome shotgun (WGS) entry which is preliminary data.</text>
</comment>
<evidence type="ECO:0000313" key="2">
    <source>
        <dbReference type="EMBL" id="PZE17849.1"/>
    </source>
</evidence>
<name>A0A2W1N020_9FLAO</name>
<reference evidence="2 3" key="1">
    <citation type="submission" date="2018-06" db="EMBL/GenBank/DDBJ databases">
        <title>The draft genome sequence of Crocinitomix sp. SM1701.</title>
        <authorList>
            <person name="Zhang X."/>
        </authorList>
    </citation>
    <scope>NUCLEOTIDE SEQUENCE [LARGE SCALE GENOMIC DNA]</scope>
    <source>
        <strain evidence="2 3">SM1701</strain>
    </source>
</reference>
<organism evidence="2 3">
    <name type="scientific">Putridiphycobacter roseus</name>
    <dbReference type="NCBI Taxonomy" id="2219161"/>
    <lineage>
        <taxon>Bacteria</taxon>
        <taxon>Pseudomonadati</taxon>
        <taxon>Bacteroidota</taxon>
        <taxon>Flavobacteriia</taxon>
        <taxon>Flavobacteriales</taxon>
        <taxon>Crocinitomicaceae</taxon>
        <taxon>Putridiphycobacter</taxon>
    </lineage>
</organism>
<evidence type="ECO:0008006" key="4">
    <source>
        <dbReference type="Google" id="ProtNLM"/>
    </source>
</evidence>
<keyword evidence="1" id="KW-0812">Transmembrane</keyword>
<sequence length="263" mass="29867">MNGYAQIVKGAVFSSNSITFTYMKSITLIVFFLFTFILHFSGFSQKGKTYVGIQYKPIVPNKFIGAYQQAYARTETPSFEGEIVQKLGYVTGVTIRHGISKNISIETGINYVNRRFNISYDALDSNYQGNTDTKLINYNIPINALVYIQIGDQWYMNASGGANISFFPTIVGSYVNLGDTKNYFFQESTPTNWLQFGVNANYGFEYRTKDAGVFYLGASYYLPFRPIVYSKMVWVNQSVNRHVIAPINGSYFTVDLKYFIPNT</sequence>
<gene>
    <name evidence="2" type="ORF">DNU06_04315</name>
</gene>
<protein>
    <recommendedName>
        <fullName evidence="4">Outer membrane protein beta-barrel domain-containing protein</fullName>
    </recommendedName>
</protein>
<accession>A0A2W1N020</accession>
<dbReference type="AlphaFoldDB" id="A0A2W1N020"/>
<dbReference type="EMBL" id="QKSB01000002">
    <property type="protein sequence ID" value="PZE17849.1"/>
    <property type="molecule type" value="Genomic_DNA"/>
</dbReference>
<proteinExistence type="predicted"/>
<keyword evidence="1" id="KW-1133">Transmembrane helix</keyword>
<evidence type="ECO:0000313" key="3">
    <source>
        <dbReference type="Proteomes" id="UP000249248"/>
    </source>
</evidence>
<keyword evidence="1" id="KW-0472">Membrane</keyword>
<dbReference type="Proteomes" id="UP000249248">
    <property type="component" value="Unassembled WGS sequence"/>
</dbReference>
<feature type="transmembrane region" description="Helical" evidence="1">
    <location>
        <begin position="20"/>
        <end position="40"/>
    </location>
</feature>
<evidence type="ECO:0000256" key="1">
    <source>
        <dbReference type="SAM" id="Phobius"/>
    </source>
</evidence>
<keyword evidence="3" id="KW-1185">Reference proteome</keyword>